<comment type="caution">
    <text evidence="2">The sequence shown here is derived from an EMBL/GenBank/DDBJ whole genome shotgun (WGS) entry which is preliminary data.</text>
</comment>
<protein>
    <submittedName>
        <fullName evidence="2">Ubiquinone/menaquinone biosynthesis C-methylase UbiE</fullName>
    </submittedName>
</protein>
<keyword evidence="3" id="KW-1185">Reference proteome</keyword>
<gene>
    <name evidence="2" type="ORF">HDG69_001241</name>
</gene>
<dbReference type="InterPro" id="IPR013216">
    <property type="entry name" value="Methyltransf_11"/>
</dbReference>
<dbReference type="SUPFAM" id="SSF53335">
    <property type="entry name" value="S-adenosyl-L-methionine-dependent methyltransferases"/>
    <property type="match status" value="1"/>
</dbReference>
<evidence type="ECO:0000313" key="3">
    <source>
        <dbReference type="Proteomes" id="UP000757540"/>
    </source>
</evidence>
<feature type="domain" description="Methyltransferase type 11" evidence="1">
    <location>
        <begin position="47"/>
        <end position="141"/>
    </location>
</feature>
<dbReference type="Pfam" id="PF08241">
    <property type="entry name" value="Methyltransf_11"/>
    <property type="match status" value="1"/>
</dbReference>
<sequence length="275" mass="29685">MPVDRTSQEQGRRVWAAGDWDEVAGYVQGIGPRLLDALDITPGMTLLDIAAGSGSSVAIPAALRGADVVASDLVAQHFEAGRRRARRAGADLEWVEADALDLPFADGAFDRVASAIGHMFAPDHALAASEAARVCRPGGFLGFACWTPEGVIGQMFRATSAYLPPPPAGSTPPPLWGDERHVRDLLEPLGLEVRCERLVNVFVDDSIEAYHQGTEKHFGPLVAARETLDADSWDALRTDLDRIFRDANLATDGTMRFEGEYLQIIAHKPDSSRGT</sequence>
<dbReference type="EMBL" id="JABEZU010000001">
    <property type="protein sequence ID" value="NOV96688.1"/>
    <property type="molecule type" value="Genomic_DNA"/>
</dbReference>
<keyword evidence="2" id="KW-0830">Ubiquinone</keyword>
<evidence type="ECO:0000313" key="2">
    <source>
        <dbReference type="EMBL" id="NOV96688.1"/>
    </source>
</evidence>
<proteinExistence type="predicted"/>
<dbReference type="Proteomes" id="UP000757540">
    <property type="component" value="Unassembled WGS sequence"/>
</dbReference>
<dbReference type="PANTHER" id="PTHR43591">
    <property type="entry name" value="METHYLTRANSFERASE"/>
    <property type="match status" value="1"/>
</dbReference>
<reference evidence="2 3" key="1">
    <citation type="submission" date="2020-05" db="EMBL/GenBank/DDBJ databases">
        <title>Genomic Encyclopedia of Type Strains, Phase III (KMG-III): the genomes of soil and plant-associated and newly described type strains.</title>
        <authorList>
            <person name="Whitman W."/>
        </authorList>
    </citation>
    <scope>NUCLEOTIDE SEQUENCE [LARGE SCALE GENOMIC DNA]</scope>
    <source>
        <strain evidence="2 3">KCTC 19046</strain>
    </source>
</reference>
<dbReference type="RefSeq" id="WP_171782833.1">
    <property type="nucleotide sequence ID" value="NZ_BAAAML010000002.1"/>
</dbReference>
<organism evidence="2 3">
    <name type="scientific">Isoptericola halotolerans</name>
    <dbReference type="NCBI Taxonomy" id="300560"/>
    <lineage>
        <taxon>Bacteria</taxon>
        <taxon>Bacillati</taxon>
        <taxon>Actinomycetota</taxon>
        <taxon>Actinomycetes</taxon>
        <taxon>Micrococcales</taxon>
        <taxon>Promicromonosporaceae</taxon>
        <taxon>Isoptericola</taxon>
    </lineage>
</organism>
<accession>A0ABX2A4Z3</accession>
<dbReference type="PANTHER" id="PTHR43591:SF24">
    <property type="entry name" value="2-METHOXY-6-POLYPRENYL-1,4-BENZOQUINOL METHYLASE, MITOCHONDRIAL"/>
    <property type="match status" value="1"/>
</dbReference>
<dbReference type="InterPro" id="IPR029063">
    <property type="entry name" value="SAM-dependent_MTases_sf"/>
</dbReference>
<dbReference type="Gene3D" id="3.40.50.150">
    <property type="entry name" value="Vaccinia Virus protein VP39"/>
    <property type="match status" value="1"/>
</dbReference>
<evidence type="ECO:0000259" key="1">
    <source>
        <dbReference type="Pfam" id="PF08241"/>
    </source>
</evidence>
<name>A0ABX2A4Z3_9MICO</name>